<dbReference type="RefSeq" id="XP_002788015.1">
    <property type="nucleotide sequence ID" value="XM_002787969.1"/>
</dbReference>
<proteinExistence type="predicted"/>
<evidence type="ECO:0000313" key="1">
    <source>
        <dbReference type="EMBL" id="EER19811.1"/>
    </source>
</evidence>
<keyword evidence="2" id="KW-1185">Reference proteome</keyword>
<evidence type="ECO:0000313" key="2">
    <source>
        <dbReference type="Proteomes" id="UP000007800"/>
    </source>
</evidence>
<protein>
    <submittedName>
        <fullName evidence="1">Uncharacterized protein</fullName>
    </submittedName>
</protein>
<dbReference type="AlphaFoldDB" id="C5K6T2"/>
<reference evidence="1 2" key="1">
    <citation type="submission" date="2008-07" db="EMBL/GenBank/DDBJ databases">
        <authorList>
            <person name="El-Sayed N."/>
            <person name="Caler E."/>
            <person name="Inman J."/>
            <person name="Amedeo P."/>
            <person name="Hass B."/>
            <person name="Wortman J."/>
        </authorList>
    </citation>
    <scope>NUCLEOTIDE SEQUENCE [LARGE SCALE GENOMIC DNA]</scope>
    <source>
        <strain evidence="2">ATCC 50983 / TXsc</strain>
    </source>
</reference>
<feature type="non-terminal residue" evidence="1">
    <location>
        <position position="53"/>
    </location>
</feature>
<sequence length="53" mass="6610">MRNWLPWENSRMGRKRNIFFARHAKESKRHKEKELKLAELHKIDENYGKMIKE</sequence>
<accession>C5K6T2</accession>
<dbReference type="GeneID" id="9058165"/>
<gene>
    <name evidence="1" type="ORF">Pmar_PMAR004986</name>
</gene>
<dbReference type="EMBL" id="GG670904">
    <property type="protein sequence ID" value="EER19811.1"/>
    <property type="molecule type" value="Genomic_DNA"/>
</dbReference>
<organism evidence="2">
    <name type="scientific">Perkinsus marinus (strain ATCC 50983 / TXsc)</name>
    <dbReference type="NCBI Taxonomy" id="423536"/>
    <lineage>
        <taxon>Eukaryota</taxon>
        <taxon>Sar</taxon>
        <taxon>Alveolata</taxon>
        <taxon>Perkinsozoa</taxon>
        <taxon>Perkinsea</taxon>
        <taxon>Perkinsida</taxon>
        <taxon>Perkinsidae</taxon>
        <taxon>Perkinsus</taxon>
    </lineage>
</organism>
<name>C5K6T2_PERM5</name>
<dbReference type="Proteomes" id="UP000007800">
    <property type="component" value="Unassembled WGS sequence"/>
</dbReference>
<dbReference type="InParanoid" id="C5K6T2"/>
<dbReference type="OrthoDB" id="10259720at2759"/>